<evidence type="ECO:0000313" key="10">
    <source>
        <dbReference type="EMBL" id="MDT0686554.1"/>
    </source>
</evidence>
<dbReference type="Proteomes" id="UP001253848">
    <property type="component" value="Unassembled WGS sequence"/>
</dbReference>
<evidence type="ECO:0000256" key="7">
    <source>
        <dbReference type="SAM" id="Phobius"/>
    </source>
</evidence>
<evidence type="ECO:0000259" key="9">
    <source>
        <dbReference type="PROSITE" id="PS50929"/>
    </source>
</evidence>
<evidence type="ECO:0000313" key="11">
    <source>
        <dbReference type="Proteomes" id="UP001253848"/>
    </source>
</evidence>
<dbReference type="InterPro" id="IPR011527">
    <property type="entry name" value="ABC1_TM_dom"/>
</dbReference>
<dbReference type="Pfam" id="PF00005">
    <property type="entry name" value="ABC_tran"/>
    <property type="match status" value="1"/>
</dbReference>
<evidence type="ECO:0000256" key="5">
    <source>
        <dbReference type="ARBA" id="ARBA00022989"/>
    </source>
</evidence>
<dbReference type="PANTHER" id="PTHR24221:SF654">
    <property type="entry name" value="ATP-BINDING CASSETTE SUB-FAMILY B MEMBER 6"/>
    <property type="match status" value="1"/>
</dbReference>
<organism evidence="10 11">
    <name type="scientific">Autumnicola psychrophila</name>
    <dbReference type="NCBI Taxonomy" id="3075592"/>
    <lineage>
        <taxon>Bacteria</taxon>
        <taxon>Pseudomonadati</taxon>
        <taxon>Bacteroidota</taxon>
        <taxon>Flavobacteriia</taxon>
        <taxon>Flavobacteriales</taxon>
        <taxon>Flavobacteriaceae</taxon>
        <taxon>Autumnicola</taxon>
    </lineage>
</organism>
<keyword evidence="11" id="KW-1185">Reference proteome</keyword>
<dbReference type="Gene3D" id="3.40.50.300">
    <property type="entry name" value="P-loop containing nucleotide triphosphate hydrolases"/>
    <property type="match status" value="1"/>
</dbReference>
<dbReference type="SUPFAM" id="SSF52540">
    <property type="entry name" value="P-loop containing nucleoside triphosphate hydrolases"/>
    <property type="match status" value="1"/>
</dbReference>
<evidence type="ECO:0000256" key="3">
    <source>
        <dbReference type="ARBA" id="ARBA00022741"/>
    </source>
</evidence>
<dbReference type="Pfam" id="PF00664">
    <property type="entry name" value="ABC_membrane"/>
    <property type="match status" value="1"/>
</dbReference>
<feature type="domain" description="ABC transmembrane type-1" evidence="9">
    <location>
        <begin position="26"/>
        <end position="328"/>
    </location>
</feature>
<dbReference type="Gene3D" id="1.20.1560.10">
    <property type="entry name" value="ABC transporter type 1, transmembrane domain"/>
    <property type="match status" value="1"/>
</dbReference>
<accession>A0ABU3DS68</accession>
<gene>
    <name evidence="10" type="ORF">RM541_09255</name>
</gene>
<reference evidence="10 11" key="1">
    <citation type="submission" date="2023-09" db="EMBL/GenBank/DDBJ databases">
        <authorList>
            <person name="Rey-Velasco X."/>
        </authorList>
    </citation>
    <scope>NUCLEOTIDE SEQUENCE [LARGE SCALE GENOMIC DNA]</scope>
    <source>
        <strain evidence="10 11">F225</strain>
    </source>
</reference>
<dbReference type="EMBL" id="JAVRHN010000006">
    <property type="protein sequence ID" value="MDT0686554.1"/>
    <property type="molecule type" value="Genomic_DNA"/>
</dbReference>
<comment type="subcellular location">
    <subcellularLocation>
        <location evidence="1">Cell membrane</location>
        <topology evidence="1">Multi-pass membrane protein</topology>
    </subcellularLocation>
</comment>
<keyword evidence="6 7" id="KW-0472">Membrane</keyword>
<name>A0ABU3DS68_9FLAO</name>
<feature type="transmembrane region" description="Helical" evidence="7">
    <location>
        <begin position="25"/>
        <end position="50"/>
    </location>
</feature>
<evidence type="ECO:0000259" key="8">
    <source>
        <dbReference type="PROSITE" id="PS50893"/>
    </source>
</evidence>
<dbReference type="InterPro" id="IPR027417">
    <property type="entry name" value="P-loop_NTPase"/>
</dbReference>
<dbReference type="InterPro" id="IPR036640">
    <property type="entry name" value="ABC1_TM_sf"/>
</dbReference>
<keyword evidence="4 10" id="KW-0067">ATP-binding</keyword>
<dbReference type="SUPFAM" id="SSF90123">
    <property type="entry name" value="ABC transporter transmembrane region"/>
    <property type="match status" value="1"/>
</dbReference>
<evidence type="ECO:0000256" key="1">
    <source>
        <dbReference type="ARBA" id="ARBA00004651"/>
    </source>
</evidence>
<dbReference type="PROSITE" id="PS50929">
    <property type="entry name" value="ABC_TM1F"/>
    <property type="match status" value="1"/>
</dbReference>
<keyword evidence="5 7" id="KW-1133">Transmembrane helix</keyword>
<dbReference type="PANTHER" id="PTHR24221">
    <property type="entry name" value="ATP-BINDING CASSETTE SUB-FAMILY B"/>
    <property type="match status" value="1"/>
</dbReference>
<feature type="transmembrane region" description="Helical" evidence="7">
    <location>
        <begin position="188"/>
        <end position="207"/>
    </location>
</feature>
<feature type="domain" description="ABC transporter" evidence="8">
    <location>
        <begin position="362"/>
        <end position="598"/>
    </location>
</feature>
<sequence>MTGNSLVEYWPNYFRFFYKYLEYRIFIAITLSLLVGILDGIGIALFIPLFQLISEGGAENAMKDTSQHSDMVTTFFIDILEIQPTLLNIFLLIFIFFSLKGLAKFFETYMRILYQQYFMRKIRISNISLFSKFDFVNFLQADTGRIQNSFSAEIQRVNTAYKYYLKSIQTAALVLVYIIFAFSSDWKFTLLVLVGSFFLNFLFKFFYKRTKFYSRRYTQETHKFQNLLVQTVSLFHYLKATGLSGKYVGKLKENILKVELLQKRQGVVDSILAGLREPLIIFVIFLAIFINIYVFKETLGAILLSLLLLYRAITFFISMQEQWNSFLAVSGSLDNIALFTAELEEGQEKSGSVLFSRLQKDLKMQNLSFGFDQKELILKDIDLKIVKNETVAIVGESGAGKSTLMNILCGLLKPTNGVYNIDNIDITELHLESFKKRIGYIVQDAAIFNDSIYNNVTFWASKSEDNYYRFLKAIEQAAILDFTMALPQKEETILGSNGINISGGQKQRLAIARELYKEVDILFMDEATSALDGETEAVIQQNIQQLRGQYTIIIIAHRLSTVKNADKIVLMQNGGIIATGKFEELYKNSNVFQEMVELQNL</sequence>
<proteinExistence type="predicted"/>
<protein>
    <submittedName>
        <fullName evidence="10">ABC transporter ATP-binding protein</fullName>
    </submittedName>
</protein>
<dbReference type="GO" id="GO:0005524">
    <property type="term" value="F:ATP binding"/>
    <property type="evidence" value="ECO:0007669"/>
    <property type="project" value="UniProtKB-KW"/>
</dbReference>
<evidence type="ECO:0000256" key="6">
    <source>
        <dbReference type="ARBA" id="ARBA00023136"/>
    </source>
</evidence>
<dbReference type="InterPro" id="IPR003593">
    <property type="entry name" value="AAA+_ATPase"/>
</dbReference>
<comment type="caution">
    <text evidence="10">The sequence shown here is derived from an EMBL/GenBank/DDBJ whole genome shotgun (WGS) entry which is preliminary data.</text>
</comment>
<dbReference type="RefSeq" id="WP_311499878.1">
    <property type="nucleotide sequence ID" value="NZ_JAVRHN010000006.1"/>
</dbReference>
<keyword evidence="3" id="KW-0547">Nucleotide-binding</keyword>
<feature type="transmembrane region" description="Helical" evidence="7">
    <location>
        <begin position="85"/>
        <end position="103"/>
    </location>
</feature>
<dbReference type="InterPro" id="IPR017871">
    <property type="entry name" value="ABC_transporter-like_CS"/>
</dbReference>
<dbReference type="PROSITE" id="PS00211">
    <property type="entry name" value="ABC_TRANSPORTER_1"/>
    <property type="match status" value="1"/>
</dbReference>
<feature type="transmembrane region" description="Helical" evidence="7">
    <location>
        <begin position="163"/>
        <end position="182"/>
    </location>
</feature>
<evidence type="ECO:0000256" key="2">
    <source>
        <dbReference type="ARBA" id="ARBA00022692"/>
    </source>
</evidence>
<dbReference type="InterPro" id="IPR003439">
    <property type="entry name" value="ABC_transporter-like_ATP-bd"/>
</dbReference>
<dbReference type="InterPro" id="IPR039421">
    <property type="entry name" value="Type_1_exporter"/>
</dbReference>
<dbReference type="PROSITE" id="PS50893">
    <property type="entry name" value="ABC_TRANSPORTER_2"/>
    <property type="match status" value="1"/>
</dbReference>
<keyword evidence="2 7" id="KW-0812">Transmembrane</keyword>
<dbReference type="SMART" id="SM00382">
    <property type="entry name" value="AAA"/>
    <property type="match status" value="1"/>
</dbReference>
<feature type="transmembrane region" description="Helical" evidence="7">
    <location>
        <begin position="279"/>
        <end position="295"/>
    </location>
</feature>
<evidence type="ECO:0000256" key="4">
    <source>
        <dbReference type="ARBA" id="ARBA00022840"/>
    </source>
</evidence>